<gene>
    <name evidence="1" type="ORF">FisN_22Lu255</name>
</gene>
<dbReference type="SUPFAM" id="SSF48452">
    <property type="entry name" value="TPR-like"/>
    <property type="match status" value="1"/>
</dbReference>
<dbReference type="OrthoDB" id="42764at2759"/>
<dbReference type="InterPro" id="IPR011990">
    <property type="entry name" value="TPR-like_helical_dom_sf"/>
</dbReference>
<sequence>MSLVDESNDPVLLNNAGIHMILKGRYGHALRVLSKALSLVKQEMIQQEESSKDTIEDDDNESPLGVFLQYPPELGYTLLSSLGVEGYTFTSPMYIPAHQQEMQSFRDNVKLSFVILYNIALAHHLIAIQDVNCTGKLLKAKSLYELVCSIQINEELVISPLQSMAISNNLGQIHLSLGNEDKSRCCFEQLLSTIMSFNAYEEHDSIGNLDGFIGNVLLLFFKSAPTAPAA</sequence>
<dbReference type="InParanoid" id="A0A1Z5JC27"/>
<protein>
    <recommendedName>
        <fullName evidence="3">CCR4-NOT transcription complex subunit 10</fullName>
    </recommendedName>
</protein>
<proteinExistence type="predicted"/>
<dbReference type="AlphaFoldDB" id="A0A1Z5JC27"/>
<evidence type="ECO:0000313" key="2">
    <source>
        <dbReference type="Proteomes" id="UP000198406"/>
    </source>
</evidence>
<dbReference type="Proteomes" id="UP000198406">
    <property type="component" value="Unassembled WGS sequence"/>
</dbReference>
<comment type="caution">
    <text evidence="1">The sequence shown here is derived from an EMBL/GenBank/DDBJ whole genome shotgun (WGS) entry which is preliminary data.</text>
</comment>
<reference evidence="1 2" key="1">
    <citation type="journal article" date="2015" name="Plant Cell">
        <title>Oil accumulation by the oleaginous diatom Fistulifera solaris as revealed by the genome and transcriptome.</title>
        <authorList>
            <person name="Tanaka T."/>
            <person name="Maeda Y."/>
            <person name="Veluchamy A."/>
            <person name="Tanaka M."/>
            <person name="Abida H."/>
            <person name="Marechal E."/>
            <person name="Bowler C."/>
            <person name="Muto M."/>
            <person name="Sunaga Y."/>
            <person name="Tanaka M."/>
            <person name="Yoshino T."/>
            <person name="Taniguchi T."/>
            <person name="Fukuda Y."/>
            <person name="Nemoto M."/>
            <person name="Matsumoto M."/>
            <person name="Wong P.S."/>
            <person name="Aburatani S."/>
            <person name="Fujibuchi W."/>
        </authorList>
    </citation>
    <scope>NUCLEOTIDE SEQUENCE [LARGE SCALE GENOMIC DNA]</scope>
    <source>
        <strain evidence="1 2">JPCC DA0580</strain>
    </source>
</reference>
<accession>A0A1Z5JC27</accession>
<dbReference type="EMBL" id="BDSP01000041">
    <property type="protein sequence ID" value="GAX11525.1"/>
    <property type="molecule type" value="Genomic_DNA"/>
</dbReference>
<evidence type="ECO:0008006" key="3">
    <source>
        <dbReference type="Google" id="ProtNLM"/>
    </source>
</evidence>
<dbReference type="Gene3D" id="1.25.40.10">
    <property type="entry name" value="Tetratricopeptide repeat domain"/>
    <property type="match status" value="1"/>
</dbReference>
<organism evidence="1 2">
    <name type="scientific">Fistulifera solaris</name>
    <name type="common">Oleaginous diatom</name>
    <dbReference type="NCBI Taxonomy" id="1519565"/>
    <lineage>
        <taxon>Eukaryota</taxon>
        <taxon>Sar</taxon>
        <taxon>Stramenopiles</taxon>
        <taxon>Ochrophyta</taxon>
        <taxon>Bacillariophyta</taxon>
        <taxon>Bacillariophyceae</taxon>
        <taxon>Bacillariophycidae</taxon>
        <taxon>Naviculales</taxon>
        <taxon>Naviculaceae</taxon>
        <taxon>Fistulifera</taxon>
    </lineage>
</organism>
<keyword evidence="2" id="KW-1185">Reference proteome</keyword>
<name>A0A1Z5JC27_FISSO</name>
<evidence type="ECO:0000313" key="1">
    <source>
        <dbReference type="EMBL" id="GAX11525.1"/>
    </source>
</evidence>